<name>A0A0W8FND2_9ZZZZ</name>
<reference evidence="1" key="1">
    <citation type="journal article" date="2015" name="Proc. Natl. Acad. Sci. U.S.A.">
        <title>Networks of energetic and metabolic interactions define dynamics in microbial communities.</title>
        <authorList>
            <person name="Embree M."/>
            <person name="Liu J.K."/>
            <person name="Al-Bassam M.M."/>
            <person name="Zengler K."/>
        </authorList>
    </citation>
    <scope>NUCLEOTIDE SEQUENCE</scope>
</reference>
<gene>
    <name evidence="1" type="ORF">ASZ90_008395</name>
</gene>
<dbReference type="AlphaFoldDB" id="A0A0W8FND2"/>
<accession>A0A0W8FND2</accession>
<sequence>MGNLKQAFLFVSHLSSKPVINEYKNVCHSTENTGDCFFLYDATAGIVPDKIDKLSPYLYSNKCLSDLGYPTIGKNIIPGHAHFPLFQFFLDNPNYDYYWFIEYDVRFSGKWNLFFDAFLTVKSDFLTCHIYPYADEPSWSWWQLKHPQEHIPLHKRLRSFNPIYRISNVALSFLHNAFKSGWCGHHEVALPTLLHHNGFTIREISGRGKYTVPGMENKFYSCPVVNGKGELSGMTMRYRPTFWVYGRQRNKLYHPVKPPAKTLRENISYYLSVYKQLLNKH</sequence>
<organism evidence="1">
    <name type="scientific">hydrocarbon metagenome</name>
    <dbReference type="NCBI Taxonomy" id="938273"/>
    <lineage>
        <taxon>unclassified sequences</taxon>
        <taxon>metagenomes</taxon>
        <taxon>ecological metagenomes</taxon>
    </lineage>
</organism>
<dbReference type="Pfam" id="PF11885">
    <property type="entry name" value="DUF3405"/>
    <property type="match status" value="1"/>
</dbReference>
<protein>
    <recommendedName>
        <fullName evidence="2">DUF3405 domain-containing protein</fullName>
    </recommendedName>
</protein>
<dbReference type="InterPro" id="IPR021822">
    <property type="entry name" value="DUF3405"/>
</dbReference>
<proteinExistence type="predicted"/>
<comment type="caution">
    <text evidence="1">The sequence shown here is derived from an EMBL/GenBank/DDBJ whole genome shotgun (WGS) entry which is preliminary data.</text>
</comment>
<dbReference type="EMBL" id="LNQE01001016">
    <property type="protein sequence ID" value="KUG21843.1"/>
    <property type="molecule type" value="Genomic_DNA"/>
</dbReference>
<evidence type="ECO:0000313" key="1">
    <source>
        <dbReference type="EMBL" id="KUG21843.1"/>
    </source>
</evidence>
<evidence type="ECO:0008006" key="2">
    <source>
        <dbReference type="Google" id="ProtNLM"/>
    </source>
</evidence>